<evidence type="ECO:0000256" key="2">
    <source>
        <dbReference type="ARBA" id="ARBA00023015"/>
    </source>
</evidence>
<protein>
    <recommendedName>
        <fullName evidence="8">B3 domain-containing protein</fullName>
    </recommendedName>
</protein>
<dbReference type="InterPro" id="IPR005508">
    <property type="entry name" value="At2g31720-like"/>
</dbReference>
<evidence type="ECO:0008006" key="8">
    <source>
        <dbReference type="Google" id="ProtNLM"/>
    </source>
</evidence>
<dbReference type="AlphaFoldDB" id="A0AAN9E6F0"/>
<keyword evidence="5" id="KW-0539">Nucleus</keyword>
<dbReference type="PANTHER" id="PTHR31541">
    <property type="entry name" value="B3 DOMAIN PLANT PROTEIN-RELATED"/>
    <property type="match status" value="1"/>
</dbReference>
<keyword evidence="3" id="KW-0238">DNA-binding</keyword>
<dbReference type="EMBL" id="JAYWIO010000008">
    <property type="protein sequence ID" value="KAK7244525.1"/>
    <property type="molecule type" value="Genomic_DNA"/>
</dbReference>
<keyword evidence="2" id="KW-0805">Transcription regulation</keyword>
<evidence type="ECO:0000313" key="7">
    <source>
        <dbReference type="Proteomes" id="UP001372338"/>
    </source>
</evidence>
<dbReference type="GO" id="GO:0003677">
    <property type="term" value="F:DNA binding"/>
    <property type="evidence" value="ECO:0007669"/>
    <property type="project" value="UniProtKB-KW"/>
</dbReference>
<dbReference type="InterPro" id="IPR015300">
    <property type="entry name" value="DNA-bd_pseudobarrel_sf"/>
</dbReference>
<gene>
    <name evidence="6" type="ORF">RIF29_39348</name>
</gene>
<accession>A0AAN9E6F0</accession>
<organism evidence="6 7">
    <name type="scientific">Crotalaria pallida</name>
    <name type="common">Smooth rattlebox</name>
    <name type="synonym">Crotalaria striata</name>
    <dbReference type="NCBI Taxonomy" id="3830"/>
    <lineage>
        <taxon>Eukaryota</taxon>
        <taxon>Viridiplantae</taxon>
        <taxon>Streptophyta</taxon>
        <taxon>Embryophyta</taxon>
        <taxon>Tracheophyta</taxon>
        <taxon>Spermatophyta</taxon>
        <taxon>Magnoliopsida</taxon>
        <taxon>eudicotyledons</taxon>
        <taxon>Gunneridae</taxon>
        <taxon>Pentapetalae</taxon>
        <taxon>rosids</taxon>
        <taxon>fabids</taxon>
        <taxon>Fabales</taxon>
        <taxon>Fabaceae</taxon>
        <taxon>Papilionoideae</taxon>
        <taxon>50 kb inversion clade</taxon>
        <taxon>genistoids sensu lato</taxon>
        <taxon>core genistoids</taxon>
        <taxon>Crotalarieae</taxon>
        <taxon>Crotalaria</taxon>
    </lineage>
</organism>
<keyword evidence="7" id="KW-1185">Reference proteome</keyword>
<evidence type="ECO:0000256" key="5">
    <source>
        <dbReference type="ARBA" id="ARBA00023242"/>
    </source>
</evidence>
<dbReference type="PANTHER" id="PTHR31541:SF25">
    <property type="entry name" value="GAMMA-GLIADIN B"/>
    <property type="match status" value="1"/>
</dbReference>
<name>A0AAN9E6F0_CROPI</name>
<comment type="subcellular location">
    <subcellularLocation>
        <location evidence="1">Nucleus</location>
    </subcellularLocation>
</comment>
<dbReference type="GO" id="GO:0005634">
    <property type="term" value="C:nucleus"/>
    <property type="evidence" value="ECO:0007669"/>
    <property type="project" value="UniProtKB-SubCell"/>
</dbReference>
<sequence>MDASSDPSLSKFPSDTQWDALNMLAEEATKEYYQRQQQIRRSSISNVKKMTKIHQALMKPTKNSVDVDDEALKRYDFAKAETSGSKKPIDLDSKEPIIKSIDYASEGSNLHLPPKKRVLKFIANYVLKEEASSEKPITFMGSAIEEAEHTDLKEDDRVLRMKKGKGLKRTCETFINDAENADVVDDQEWVPGESSKTKEKRKKTELTKEQLQLLDQAIAEAPTVLPQEFINRINEIGGTEITLVITKYLYITDLSPQHMRLSMPLKQIKNAGFLREGEKQVLERDTIPVVLLQPSLEPTNLVLAKWYAKAKHDGSRNACYILRTNWMDVVRANDLQKYGVVQVWSFRVQENLHMALVKLPNVIL</sequence>
<dbReference type="SUPFAM" id="SSF101936">
    <property type="entry name" value="DNA-binding pseudobarrel domain"/>
    <property type="match status" value="1"/>
</dbReference>
<keyword evidence="4" id="KW-0804">Transcription</keyword>
<dbReference type="Pfam" id="PF03754">
    <property type="entry name" value="At2g31720-like"/>
    <property type="match status" value="1"/>
</dbReference>
<evidence type="ECO:0000256" key="3">
    <source>
        <dbReference type="ARBA" id="ARBA00023125"/>
    </source>
</evidence>
<evidence type="ECO:0000256" key="1">
    <source>
        <dbReference type="ARBA" id="ARBA00004123"/>
    </source>
</evidence>
<evidence type="ECO:0000313" key="6">
    <source>
        <dbReference type="EMBL" id="KAK7244525.1"/>
    </source>
</evidence>
<reference evidence="6 7" key="1">
    <citation type="submission" date="2024-01" db="EMBL/GenBank/DDBJ databases">
        <title>The genomes of 5 underutilized Papilionoideae crops provide insights into root nodulation and disease resistanc.</title>
        <authorList>
            <person name="Yuan L."/>
        </authorList>
    </citation>
    <scope>NUCLEOTIDE SEQUENCE [LARGE SCALE GENOMIC DNA]</scope>
    <source>
        <strain evidence="6">ZHUSHIDOU_FW_LH</strain>
        <tissue evidence="6">Leaf</tissue>
    </source>
</reference>
<dbReference type="Gene3D" id="2.40.330.10">
    <property type="entry name" value="DNA-binding pseudobarrel domain"/>
    <property type="match status" value="1"/>
</dbReference>
<proteinExistence type="predicted"/>
<dbReference type="Proteomes" id="UP001372338">
    <property type="component" value="Unassembled WGS sequence"/>
</dbReference>
<comment type="caution">
    <text evidence="6">The sequence shown here is derived from an EMBL/GenBank/DDBJ whole genome shotgun (WGS) entry which is preliminary data.</text>
</comment>
<evidence type="ECO:0000256" key="4">
    <source>
        <dbReference type="ARBA" id="ARBA00023163"/>
    </source>
</evidence>